<gene>
    <name evidence="6" type="ORF">ATC1_131476</name>
</gene>
<evidence type="ECO:0000256" key="3">
    <source>
        <dbReference type="ARBA" id="ARBA00022801"/>
    </source>
</evidence>
<dbReference type="RefSeq" id="WP_062282813.1">
    <property type="nucleotide sequence ID" value="NZ_DF968181.1"/>
</dbReference>
<dbReference type="InterPro" id="IPR053138">
    <property type="entry name" value="N-alpha-Ac-DABA_deacetylase"/>
</dbReference>
<sequence>MSTELKIGNVVTNPGEMKRGTISIGKNMYGIEREIPIVVYHGIKEGKNLWIMGSTHGDEPEGPYSIALLTKQPELDPKKMAGTLVLVPALNVEALMDGQRGDPRDAFSYDMNRFYPGKPDGYPSERVAWAYHEIASKHADLHLAIHSGGDHSMLCRAFFAPENPESLELGKAMGPDWNLALHSRKAGTGNPTAMFGGMGKGALTVEHGGYCRTLTTDFHEVAQVYLDAYLNVMRHYGMIEGQAVYAKQWSRGHQVALLANASGLFVGADVPLRTPLKKGTVLGHIYNLYGDVLETLTAPADGQIFGLRYRPSVIEGEWCSFYAVIDEEREDLLVSKGIITE</sequence>
<dbReference type="GO" id="GO:0016788">
    <property type="term" value="F:hydrolase activity, acting on ester bonds"/>
    <property type="evidence" value="ECO:0007669"/>
    <property type="project" value="InterPro"/>
</dbReference>
<dbReference type="AlphaFoldDB" id="A0A0S7BUJ9"/>
<dbReference type="EMBL" id="DF968181">
    <property type="protein sequence ID" value="GAP41486.1"/>
    <property type="molecule type" value="Genomic_DNA"/>
</dbReference>
<organism evidence="6">
    <name type="scientific">Flexilinea flocculi</name>
    <dbReference type="NCBI Taxonomy" id="1678840"/>
    <lineage>
        <taxon>Bacteria</taxon>
        <taxon>Bacillati</taxon>
        <taxon>Chloroflexota</taxon>
        <taxon>Anaerolineae</taxon>
        <taxon>Anaerolineales</taxon>
        <taxon>Anaerolineaceae</taxon>
        <taxon>Flexilinea</taxon>
    </lineage>
</organism>
<dbReference type="PANTHER" id="PTHR37326:SF1">
    <property type="entry name" value="BLL3975 PROTEIN"/>
    <property type="match status" value="1"/>
</dbReference>
<dbReference type="PANTHER" id="PTHR37326">
    <property type="entry name" value="BLL3975 PROTEIN"/>
    <property type="match status" value="1"/>
</dbReference>
<protein>
    <submittedName>
        <fullName evidence="6">Predicted deacylase</fullName>
    </submittedName>
</protein>
<keyword evidence="3" id="KW-0378">Hydrolase</keyword>
<dbReference type="InterPro" id="IPR043795">
    <property type="entry name" value="N-alpha-Ac-DABA-like"/>
</dbReference>
<name>A0A0S7BUJ9_9CHLR</name>
<evidence type="ECO:0000259" key="5">
    <source>
        <dbReference type="Pfam" id="PF24827"/>
    </source>
</evidence>
<keyword evidence="2" id="KW-0479">Metal-binding</keyword>
<evidence type="ECO:0000313" key="6">
    <source>
        <dbReference type="EMBL" id="GAP41486.1"/>
    </source>
</evidence>
<evidence type="ECO:0000256" key="2">
    <source>
        <dbReference type="ARBA" id="ARBA00022723"/>
    </source>
</evidence>
<evidence type="ECO:0000256" key="4">
    <source>
        <dbReference type="ARBA" id="ARBA00022833"/>
    </source>
</evidence>
<dbReference type="SUPFAM" id="SSF53187">
    <property type="entry name" value="Zn-dependent exopeptidases"/>
    <property type="match status" value="1"/>
</dbReference>
<dbReference type="Proteomes" id="UP000053370">
    <property type="component" value="Unassembled WGS sequence"/>
</dbReference>
<dbReference type="OrthoDB" id="9782876at2"/>
<keyword evidence="4" id="KW-0862">Zinc</keyword>
<reference evidence="6" key="1">
    <citation type="journal article" date="2015" name="Genome Announc.">
        <title>Draft Genome Sequence of Anaerolineae Strain TC1, a Novel Isolate from a Methanogenic Wastewater Treatment System.</title>
        <authorList>
            <person name="Matsuura N."/>
            <person name="Tourlousse D.M."/>
            <person name="Sun L."/>
            <person name="Toyonaga M."/>
            <person name="Kuroda K."/>
            <person name="Ohashi A."/>
            <person name="Cruz R."/>
            <person name="Yamaguchi T."/>
            <person name="Sekiguchi Y."/>
        </authorList>
    </citation>
    <scope>NUCLEOTIDE SEQUENCE [LARGE SCALE GENOMIC DNA]</scope>
    <source>
        <strain evidence="6">TC1</strain>
    </source>
</reference>
<evidence type="ECO:0000256" key="1">
    <source>
        <dbReference type="ARBA" id="ARBA00001947"/>
    </source>
</evidence>
<evidence type="ECO:0000313" key="7">
    <source>
        <dbReference type="Proteomes" id="UP000053370"/>
    </source>
</evidence>
<dbReference type="STRING" id="1678840.ATC1_131476"/>
<proteinExistence type="predicted"/>
<accession>A0A0S7BUJ9</accession>
<dbReference type="Pfam" id="PF24827">
    <property type="entry name" value="AstE_AspA_cat"/>
    <property type="match status" value="1"/>
</dbReference>
<dbReference type="CDD" id="cd06230">
    <property type="entry name" value="M14_ASTE_ASPA_like"/>
    <property type="match status" value="1"/>
</dbReference>
<dbReference type="InterPro" id="IPR055438">
    <property type="entry name" value="AstE_AspA_cat"/>
</dbReference>
<dbReference type="GO" id="GO:0046872">
    <property type="term" value="F:metal ion binding"/>
    <property type="evidence" value="ECO:0007669"/>
    <property type="project" value="UniProtKB-KW"/>
</dbReference>
<feature type="domain" description="Succinylglutamate desuccinylase/Aspartoacylase catalytic" evidence="5">
    <location>
        <begin position="46"/>
        <end position="230"/>
    </location>
</feature>
<dbReference type="Gene3D" id="3.40.630.10">
    <property type="entry name" value="Zn peptidases"/>
    <property type="match status" value="1"/>
</dbReference>
<dbReference type="PIRSF" id="PIRSF039012">
    <property type="entry name" value="ASP"/>
    <property type="match status" value="1"/>
</dbReference>
<dbReference type="GO" id="GO:0016811">
    <property type="term" value="F:hydrolase activity, acting on carbon-nitrogen (but not peptide) bonds, in linear amides"/>
    <property type="evidence" value="ECO:0007669"/>
    <property type="project" value="InterPro"/>
</dbReference>
<keyword evidence="7" id="KW-1185">Reference proteome</keyword>
<comment type="cofactor">
    <cofactor evidence="1">
        <name>Zn(2+)</name>
        <dbReference type="ChEBI" id="CHEBI:29105"/>
    </cofactor>
</comment>